<evidence type="ECO:0000256" key="2">
    <source>
        <dbReference type="ARBA" id="ARBA00034301"/>
    </source>
</evidence>
<dbReference type="Pfam" id="PF00753">
    <property type="entry name" value="Lactamase_B"/>
    <property type="match status" value="1"/>
</dbReference>
<keyword evidence="6" id="KW-1185">Reference proteome</keyword>
<comment type="caution">
    <text evidence="5">The sequence shown here is derived from an EMBL/GenBank/DDBJ whole genome shotgun (WGS) entry which is preliminary data.</text>
</comment>
<protein>
    <submittedName>
        <fullName evidence="5">MBL fold metallo-hydrolase</fullName>
    </submittedName>
</protein>
<evidence type="ECO:0000256" key="3">
    <source>
        <dbReference type="ARBA" id="ARBA00048505"/>
    </source>
</evidence>
<evidence type="ECO:0000259" key="4">
    <source>
        <dbReference type="SMART" id="SM00849"/>
    </source>
</evidence>
<dbReference type="PANTHER" id="PTHR42951:SF15">
    <property type="entry name" value="METALLO-BETA-LACTAMASE SUPERFAMILY PROTEIN"/>
    <property type="match status" value="1"/>
</dbReference>
<dbReference type="SMART" id="SM00849">
    <property type="entry name" value="Lactamase_B"/>
    <property type="match status" value="1"/>
</dbReference>
<dbReference type="CDD" id="cd07721">
    <property type="entry name" value="yflN-like_MBL-fold"/>
    <property type="match status" value="1"/>
</dbReference>
<dbReference type="InterPro" id="IPR050855">
    <property type="entry name" value="NDM-1-like"/>
</dbReference>
<evidence type="ECO:0000313" key="5">
    <source>
        <dbReference type="EMBL" id="MBW7476921.1"/>
    </source>
</evidence>
<evidence type="ECO:0000256" key="1">
    <source>
        <dbReference type="ARBA" id="ARBA00034221"/>
    </source>
</evidence>
<proteinExistence type="predicted"/>
<dbReference type="InterPro" id="IPR001279">
    <property type="entry name" value="Metallo-B-lactamas"/>
</dbReference>
<comment type="function">
    <text evidence="2">Counteracts the endogenous Pycsar antiviral defense system. Phosphodiesterase that enables metal-dependent hydrolysis of host cyclic nucleotide Pycsar defense signals such as cCMP and cUMP.</text>
</comment>
<dbReference type="InterPro" id="IPR036866">
    <property type="entry name" value="RibonucZ/Hydroxyglut_hydro"/>
</dbReference>
<accession>A0ABS7DAL5</accession>
<gene>
    <name evidence="5" type="ORF">K0T92_19570</name>
</gene>
<comment type="catalytic activity">
    <reaction evidence="3">
        <text>3',5'-cyclic UMP + H2O = UMP + H(+)</text>
        <dbReference type="Rhea" id="RHEA:70575"/>
        <dbReference type="ChEBI" id="CHEBI:15377"/>
        <dbReference type="ChEBI" id="CHEBI:15378"/>
        <dbReference type="ChEBI" id="CHEBI:57865"/>
        <dbReference type="ChEBI" id="CHEBI:184387"/>
    </reaction>
    <physiologicalReaction direction="left-to-right" evidence="3">
        <dbReference type="Rhea" id="RHEA:70576"/>
    </physiologicalReaction>
</comment>
<dbReference type="PANTHER" id="PTHR42951">
    <property type="entry name" value="METALLO-BETA-LACTAMASE DOMAIN-CONTAINING"/>
    <property type="match status" value="1"/>
</dbReference>
<dbReference type="Proteomes" id="UP000812277">
    <property type="component" value="Unassembled WGS sequence"/>
</dbReference>
<dbReference type="EMBL" id="JAHZIJ010000018">
    <property type="protein sequence ID" value="MBW7476921.1"/>
    <property type="molecule type" value="Genomic_DNA"/>
</dbReference>
<evidence type="ECO:0000313" key="6">
    <source>
        <dbReference type="Proteomes" id="UP000812277"/>
    </source>
</evidence>
<reference evidence="5 6" key="1">
    <citation type="submission" date="2021-07" db="EMBL/GenBank/DDBJ databases">
        <title>Paenibacillus radiodurans sp. nov., isolated from the southeastern edge of Tengger Desert.</title>
        <authorList>
            <person name="Zhang G."/>
        </authorList>
    </citation>
    <scope>NUCLEOTIDE SEQUENCE [LARGE SCALE GENOMIC DNA]</scope>
    <source>
        <strain evidence="5 6">DT7-4</strain>
    </source>
</reference>
<sequence>MHIAKGITMLELSASMMGRTEVIYPALVWDEEAAILVDTGYPGQLPLILGEMERAGIAFDKLGTIILTHQDLDHIGSLPTLLAESTASIEVLASRLEQPYIQGERPLLKITPASISLAMAALPAEVPEEWRSAFKHVLENPPRAKVDRIVAPMEELPYGGGLIVIDTPGHTPGHISLYHRPSKTLIAADAMVVQDGQLLGPDPAQCIDIEQARRSLSRLAVYDIEAVICYHGGLFTQSVNERIAFLAAELG</sequence>
<dbReference type="Gene3D" id="3.60.15.10">
    <property type="entry name" value="Ribonuclease Z/Hydroxyacylglutathione hydrolase-like"/>
    <property type="match status" value="1"/>
</dbReference>
<organism evidence="5 6">
    <name type="scientific">Paenibacillus oenotherae</name>
    <dbReference type="NCBI Taxonomy" id="1435645"/>
    <lineage>
        <taxon>Bacteria</taxon>
        <taxon>Bacillati</taxon>
        <taxon>Bacillota</taxon>
        <taxon>Bacilli</taxon>
        <taxon>Bacillales</taxon>
        <taxon>Paenibacillaceae</taxon>
        <taxon>Paenibacillus</taxon>
    </lineage>
</organism>
<name>A0ABS7DAL5_9BACL</name>
<comment type="catalytic activity">
    <reaction evidence="1">
        <text>3',5'-cyclic CMP + H2O = CMP + H(+)</text>
        <dbReference type="Rhea" id="RHEA:72675"/>
        <dbReference type="ChEBI" id="CHEBI:15377"/>
        <dbReference type="ChEBI" id="CHEBI:15378"/>
        <dbReference type="ChEBI" id="CHEBI:58003"/>
        <dbReference type="ChEBI" id="CHEBI:60377"/>
    </reaction>
    <physiologicalReaction direction="left-to-right" evidence="1">
        <dbReference type="Rhea" id="RHEA:72676"/>
    </physiologicalReaction>
</comment>
<dbReference type="SUPFAM" id="SSF56281">
    <property type="entry name" value="Metallo-hydrolase/oxidoreductase"/>
    <property type="match status" value="1"/>
</dbReference>
<feature type="domain" description="Metallo-beta-lactamase" evidence="4">
    <location>
        <begin position="22"/>
        <end position="231"/>
    </location>
</feature>
<dbReference type="RefSeq" id="WP_219874241.1">
    <property type="nucleotide sequence ID" value="NZ_JAHZIJ010000018.1"/>
</dbReference>